<reference evidence="2 3" key="1">
    <citation type="journal article" date="2015" name="Parasit. Vectors">
        <title>Draft genome of the scabies mite.</title>
        <authorList>
            <person name="Rider S.D.Jr."/>
            <person name="Morgan M.S."/>
            <person name="Arlian L.G."/>
        </authorList>
    </citation>
    <scope>NUCLEOTIDE SEQUENCE [LARGE SCALE GENOMIC DNA]</scope>
    <source>
        <strain evidence="2">Arlian Lab</strain>
    </source>
</reference>
<dbReference type="InterPro" id="IPR051230">
    <property type="entry name" value="APP-Binding"/>
</dbReference>
<dbReference type="Proteomes" id="UP000616769">
    <property type="component" value="Unassembled WGS sequence"/>
</dbReference>
<dbReference type="VEuPathDB" id="VectorBase:SSCA008863"/>
<name>A0A132A5X8_SARSC</name>
<dbReference type="InterPro" id="IPR001478">
    <property type="entry name" value="PDZ"/>
</dbReference>
<dbReference type="Gene3D" id="2.30.29.30">
    <property type="entry name" value="Pleckstrin-homology domain (PH domain)/Phosphotyrosine-binding domain (PTB)"/>
    <property type="match status" value="1"/>
</dbReference>
<dbReference type="PANTHER" id="PTHR12345:SF11">
    <property type="entry name" value="FI13065P"/>
    <property type="match status" value="1"/>
</dbReference>
<evidence type="ECO:0000313" key="2">
    <source>
        <dbReference type="EMBL" id="KPM06383.1"/>
    </source>
</evidence>
<accession>A0A132A5X8</accession>
<evidence type="ECO:0000256" key="1">
    <source>
        <dbReference type="ARBA" id="ARBA00022737"/>
    </source>
</evidence>
<dbReference type="InterPro" id="IPR036034">
    <property type="entry name" value="PDZ_sf"/>
</dbReference>
<dbReference type="GO" id="GO:0005737">
    <property type="term" value="C:cytoplasm"/>
    <property type="evidence" value="ECO:0007669"/>
    <property type="project" value="TreeGrafter"/>
</dbReference>
<comment type="caution">
    <text evidence="2">The sequence shown here is derived from an EMBL/GenBank/DDBJ whole genome shotgun (WGS) entry which is preliminary data.</text>
</comment>
<keyword evidence="1" id="KW-0677">Repeat</keyword>
<dbReference type="InterPro" id="IPR011993">
    <property type="entry name" value="PH-like_dom_sf"/>
</dbReference>
<dbReference type="EMBL" id="JXLN01010844">
    <property type="protein sequence ID" value="KPM06383.1"/>
    <property type="molecule type" value="Genomic_DNA"/>
</dbReference>
<gene>
    <name evidence="2" type="ORF">QR98_0048580</name>
</gene>
<proteinExistence type="predicted"/>
<sequence>MITSNRNIVNINPITFRGVIGDRSNPNAIIPSNLFEQRDVQRADLIIFENNFNPFHSIGWLRYIPFAEKYSQSNEYRFWVVFAVYGSKTPYLEFYKQRHRNLNQIDSNQTLSDGPVSKHSLFNCRHIASVIESNQQRHNEFSITLETHVIRLAADSHEVMLDWINCLKTKLISMKILQPSENLYSDCPPASSSTTSNPTIYRQSTGINSINQFEPRILRPTSTANNATSEELYEPIFEISNAVQSLSLNRAQSIPQDEGPPPYECIFNGSNNLEEIARFSFRESQVDKFKKEMEQINGISLKIRKKDCHNAIAFVDVHTFGIFVAGWKQKDHPYLHNSLHIGDQLVSINGMKIESASQIKRFVKQCSSNLDIIIRRVPYGQIFCLKRSFDGQDLGLIREKGTARINEIVSGSCADQAGVPSRCTFHNVIDDDNTQRINNQNYWFLTEINNRPLNLFFKNNEIGDRLNAIGKEISILVQPYGFIKHLKNGLKSYKNYKDYLVQ</sequence>
<evidence type="ECO:0000313" key="3">
    <source>
        <dbReference type="Proteomes" id="UP000616769"/>
    </source>
</evidence>
<dbReference type="SUPFAM" id="SSF50156">
    <property type="entry name" value="PDZ domain-like"/>
    <property type="match status" value="1"/>
</dbReference>
<dbReference type="PROSITE" id="PS50106">
    <property type="entry name" value="PDZ"/>
    <property type="match status" value="1"/>
</dbReference>
<dbReference type="AlphaFoldDB" id="A0A132A5X8"/>
<dbReference type="PANTHER" id="PTHR12345">
    <property type="entry name" value="SYNTENIN RELATED"/>
    <property type="match status" value="1"/>
</dbReference>
<protein>
    <submittedName>
        <fullName evidence="2">PH domain containing protein 1</fullName>
    </submittedName>
</protein>
<dbReference type="GO" id="GO:0005886">
    <property type="term" value="C:plasma membrane"/>
    <property type="evidence" value="ECO:0007669"/>
    <property type="project" value="TreeGrafter"/>
</dbReference>
<dbReference type="SUPFAM" id="SSF50729">
    <property type="entry name" value="PH domain-like"/>
    <property type="match status" value="1"/>
</dbReference>
<dbReference type="OrthoDB" id="6126662at2759"/>
<organism evidence="2 3">
    <name type="scientific">Sarcoptes scabiei</name>
    <name type="common">Itch mite</name>
    <name type="synonym">Acarus scabiei</name>
    <dbReference type="NCBI Taxonomy" id="52283"/>
    <lineage>
        <taxon>Eukaryota</taxon>
        <taxon>Metazoa</taxon>
        <taxon>Ecdysozoa</taxon>
        <taxon>Arthropoda</taxon>
        <taxon>Chelicerata</taxon>
        <taxon>Arachnida</taxon>
        <taxon>Acari</taxon>
        <taxon>Acariformes</taxon>
        <taxon>Sarcoptiformes</taxon>
        <taxon>Astigmata</taxon>
        <taxon>Psoroptidia</taxon>
        <taxon>Sarcoptoidea</taxon>
        <taxon>Sarcoptidae</taxon>
        <taxon>Sarcoptinae</taxon>
        <taxon>Sarcoptes</taxon>
    </lineage>
</organism>